<dbReference type="Proteomes" id="UP000499080">
    <property type="component" value="Unassembled WGS sequence"/>
</dbReference>
<keyword evidence="2" id="KW-1185">Reference proteome</keyword>
<gene>
    <name evidence="1" type="ORF">AVEN_59912_1</name>
</gene>
<sequence>MTGFPSIPKLEDARKDLAAGQPSGTWSLTRPLITTILLMYICKHLRTTSSLLLRLTAKEPWAEELMSTLKSSKTARIGI</sequence>
<reference evidence="1 2" key="1">
    <citation type="journal article" date="2019" name="Sci. Rep.">
        <title>Orb-weaving spider Araneus ventricosus genome elucidates the spidroin gene catalogue.</title>
        <authorList>
            <person name="Kono N."/>
            <person name="Nakamura H."/>
            <person name="Ohtoshi R."/>
            <person name="Moran D.A.P."/>
            <person name="Shinohara A."/>
            <person name="Yoshida Y."/>
            <person name="Fujiwara M."/>
            <person name="Mori M."/>
            <person name="Tomita M."/>
            <person name="Arakawa K."/>
        </authorList>
    </citation>
    <scope>NUCLEOTIDE SEQUENCE [LARGE SCALE GENOMIC DNA]</scope>
</reference>
<dbReference type="EMBL" id="BGPR01000585">
    <property type="protein sequence ID" value="GBM27462.1"/>
    <property type="molecule type" value="Genomic_DNA"/>
</dbReference>
<comment type="caution">
    <text evidence="1">The sequence shown here is derived from an EMBL/GenBank/DDBJ whole genome shotgun (WGS) entry which is preliminary data.</text>
</comment>
<proteinExistence type="predicted"/>
<evidence type="ECO:0000313" key="2">
    <source>
        <dbReference type="Proteomes" id="UP000499080"/>
    </source>
</evidence>
<evidence type="ECO:0000313" key="1">
    <source>
        <dbReference type="EMBL" id="GBM27462.1"/>
    </source>
</evidence>
<protein>
    <submittedName>
        <fullName evidence="1">Uncharacterized protein</fullName>
    </submittedName>
</protein>
<dbReference type="AlphaFoldDB" id="A0A4Y2EE96"/>
<organism evidence="1 2">
    <name type="scientific">Araneus ventricosus</name>
    <name type="common">Orbweaver spider</name>
    <name type="synonym">Epeira ventricosa</name>
    <dbReference type="NCBI Taxonomy" id="182803"/>
    <lineage>
        <taxon>Eukaryota</taxon>
        <taxon>Metazoa</taxon>
        <taxon>Ecdysozoa</taxon>
        <taxon>Arthropoda</taxon>
        <taxon>Chelicerata</taxon>
        <taxon>Arachnida</taxon>
        <taxon>Araneae</taxon>
        <taxon>Araneomorphae</taxon>
        <taxon>Entelegynae</taxon>
        <taxon>Araneoidea</taxon>
        <taxon>Araneidae</taxon>
        <taxon>Araneus</taxon>
    </lineage>
</organism>
<accession>A0A4Y2EE96</accession>
<name>A0A4Y2EE96_ARAVE</name>